<dbReference type="Gene3D" id="1.20.81.30">
    <property type="entry name" value="Type II secretion system (T2SS), domain F"/>
    <property type="match status" value="1"/>
</dbReference>
<dbReference type="GO" id="GO:0005886">
    <property type="term" value="C:plasma membrane"/>
    <property type="evidence" value="ECO:0007669"/>
    <property type="project" value="UniProtKB-SubCell"/>
</dbReference>
<proteinExistence type="inferred from homology"/>
<dbReference type="EMBL" id="UINC01069371">
    <property type="protein sequence ID" value="SVC02698.1"/>
    <property type="molecule type" value="Genomic_DNA"/>
</dbReference>
<evidence type="ECO:0000256" key="3">
    <source>
        <dbReference type="ARBA" id="ARBA00022448"/>
    </source>
</evidence>
<feature type="domain" description="Type II secretion system protein GspF" evidence="10">
    <location>
        <begin position="76"/>
        <end position="199"/>
    </location>
</feature>
<keyword evidence="7 9" id="KW-1133">Transmembrane helix</keyword>
<evidence type="ECO:0000256" key="9">
    <source>
        <dbReference type="SAM" id="Phobius"/>
    </source>
</evidence>
<evidence type="ECO:0000259" key="10">
    <source>
        <dbReference type="Pfam" id="PF00482"/>
    </source>
</evidence>
<gene>
    <name evidence="11" type="ORF">METZ01_LOCUS255552</name>
</gene>
<dbReference type="GO" id="GO:0015628">
    <property type="term" value="P:protein secretion by the type II secretion system"/>
    <property type="evidence" value="ECO:0007669"/>
    <property type="project" value="TreeGrafter"/>
</dbReference>
<name>A0A382IT10_9ZZZZ</name>
<keyword evidence="8 9" id="KW-0472">Membrane</keyword>
<evidence type="ECO:0000256" key="1">
    <source>
        <dbReference type="ARBA" id="ARBA00004429"/>
    </source>
</evidence>
<evidence type="ECO:0000256" key="2">
    <source>
        <dbReference type="ARBA" id="ARBA00005745"/>
    </source>
</evidence>
<evidence type="ECO:0000256" key="6">
    <source>
        <dbReference type="ARBA" id="ARBA00022692"/>
    </source>
</evidence>
<dbReference type="InterPro" id="IPR018076">
    <property type="entry name" value="T2SS_GspF_dom"/>
</dbReference>
<dbReference type="InterPro" id="IPR001992">
    <property type="entry name" value="T2SS_GspF/T4SS_PilC_CS"/>
</dbReference>
<keyword evidence="3" id="KW-0813">Transport</keyword>
<dbReference type="AlphaFoldDB" id="A0A382IT10"/>
<evidence type="ECO:0000256" key="5">
    <source>
        <dbReference type="ARBA" id="ARBA00022519"/>
    </source>
</evidence>
<dbReference type="PANTHER" id="PTHR30012:SF7">
    <property type="entry name" value="PROTEIN TRANSPORT PROTEIN HOFC HOMOLOG"/>
    <property type="match status" value="1"/>
</dbReference>
<dbReference type="FunFam" id="1.20.81.30:FF:000001">
    <property type="entry name" value="Type II secretion system protein F"/>
    <property type="match status" value="1"/>
</dbReference>
<dbReference type="InterPro" id="IPR042094">
    <property type="entry name" value="T2SS_GspF_sf"/>
</dbReference>
<dbReference type="InterPro" id="IPR003004">
    <property type="entry name" value="GspF/PilC"/>
</dbReference>
<keyword evidence="6 9" id="KW-0812">Transmembrane</keyword>
<sequence>MEAFTYKGISAGKYIEGEIEALNQEEASHKLKEQKIIITNLIRSKKKKGDKKEKAKGKGFSLFGKKKVKVEEILIFSKQFATMVKAGLPILEVLSMLRDQLESPAIKEVIEDIRKSLEGGVTLSKCFEKYPQYFDNVYVNLIKAGEASGKLDVFLLKIVDSLEKKEKIKKKIKGALMYPSIMFTVAIVVSAFMLVKVVPVFAKMYDGMGIALPKPTAVIMAMSDFLRGTGGMIMLISIISFIFGFRFLVSKNAAFKYKWHKQVLKLPIFGDMILKSMLARVSLIMGNLSAAGVNLLES</sequence>
<evidence type="ECO:0000313" key="11">
    <source>
        <dbReference type="EMBL" id="SVC02698.1"/>
    </source>
</evidence>
<dbReference type="PANTHER" id="PTHR30012">
    <property type="entry name" value="GENERAL SECRETION PATHWAY PROTEIN"/>
    <property type="match status" value="1"/>
</dbReference>
<dbReference type="PROSITE" id="PS00874">
    <property type="entry name" value="T2SP_F"/>
    <property type="match status" value="1"/>
</dbReference>
<accession>A0A382IT10</accession>
<organism evidence="11">
    <name type="scientific">marine metagenome</name>
    <dbReference type="NCBI Taxonomy" id="408172"/>
    <lineage>
        <taxon>unclassified sequences</taxon>
        <taxon>metagenomes</taxon>
        <taxon>ecological metagenomes</taxon>
    </lineage>
</organism>
<comment type="subcellular location">
    <subcellularLocation>
        <location evidence="1">Cell inner membrane</location>
        <topology evidence="1">Multi-pass membrane protein</topology>
    </subcellularLocation>
</comment>
<feature type="transmembrane region" description="Helical" evidence="9">
    <location>
        <begin position="175"/>
        <end position="195"/>
    </location>
</feature>
<feature type="non-terminal residue" evidence="11">
    <location>
        <position position="298"/>
    </location>
</feature>
<evidence type="ECO:0000256" key="4">
    <source>
        <dbReference type="ARBA" id="ARBA00022475"/>
    </source>
</evidence>
<evidence type="ECO:0000256" key="8">
    <source>
        <dbReference type="ARBA" id="ARBA00023136"/>
    </source>
</evidence>
<feature type="transmembrane region" description="Helical" evidence="9">
    <location>
        <begin position="230"/>
        <end position="249"/>
    </location>
</feature>
<protein>
    <recommendedName>
        <fullName evidence="10">Type II secretion system protein GspF domain-containing protein</fullName>
    </recommendedName>
</protein>
<evidence type="ECO:0000256" key="7">
    <source>
        <dbReference type="ARBA" id="ARBA00022989"/>
    </source>
</evidence>
<dbReference type="PRINTS" id="PR00812">
    <property type="entry name" value="BCTERIALGSPF"/>
</dbReference>
<reference evidence="11" key="1">
    <citation type="submission" date="2018-05" db="EMBL/GenBank/DDBJ databases">
        <authorList>
            <person name="Lanie J.A."/>
            <person name="Ng W.-L."/>
            <person name="Kazmierczak K.M."/>
            <person name="Andrzejewski T.M."/>
            <person name="Davidsen T.M."/>
            <person name="Wayne K.J."/>
            <person name="Tettelin H."/>
            <person name="Glass J.I."/>
            <person name="Rusch D."/>
            <person name="Podicherti R."/>
            <person name="Tsui H.-C.T."/>
            <person name="Winkler M.E."/>
        </authorList>
    </citation>
    <scope>NUCLEOTIDE SEQUENCE</scope>
</reference>
<dbReference type="Pfam" id="PF00482">
    <property type="entry name" value="T2SSF"/>
    <property type="match status" value="1"/>
</dbReference>
<comment type="similarity">
    <text evidence="2">Belongs to the GSP F family.</text>
</comment>
<keyword evidence="4" id="KW-1003">Cell membrane</keyword>
<keyword evidence="5" id="KW-0997">Cell inner membrane</keyword>